<sequence length="335" mass="37386">MRLNVWLIFGAVFAMLISLLIFVAVFISNEEDGDGSGNGIDLAGANLSQEVLAHQPMVEKYAKKYQIERYVGDLLAIMQVESGGRGTDVMQSMASTGQPQHSFTVEKSIQQGCKYFAALLKSSRKKGGDINTVIQSYNYGGNFIDYVASHGKKYTFELAENFAKEKSDGEKVSYTNPIALKKNSGWRYRYGNMFYVALVSQYLTVAHFDNATVQAIMNEALKYQGWRYVFGGDNPNTSFDCSGLTQWSFGKAGIRLPRTAQEQYDVTQHLPLSEAKPGDLVFFHDTYNAATYITHVGIYVGNNRMYQAGDPIGYADLTTSYWQKHLVSAGRIKNK</sequence>
<reference evidence="7 8" key="1">
    <citation type="journal article" date="2011" name="J. Bacteriol.">
        <title>Draft genome sequence of Sporolactobacillus inulinus strain CASD, an efficient D-lactic acid-producing bacterium with high-concentration lactate tolerance capability.</title>
        <authorList>
            <person name="Yu B."/>
            <person name="Su F."/>
            <person name="Wang L."/>
            <person name="Xu K."/>
            <person name="Zhao B."/>
            <person name="Xu P."/>
        </authorList>
    </citation>
    <scope>NUCLEOTIDE SEQUENCE [LARGE SCALE GENOMIC DNA]</scope>
    <source>
        <strain evidence="7 8">CASD</strain>
    </source>
</reference>
<dbReference type="AlphaFoldDB" id="A0A0U1QMN7"/>
<dbReference type="GO" id="GO:0006508">
    <property type="term" value="P:proteolysis"/>
    <property type="evidence" value="ECO:0007669"/>
    <property type="project" value="UniProtKB-KW"/>
</dbReference>
<evidence type="ECO:0000313" key="7">
    <source>
        <dbReference type="EMBL" id="KLI02053.1"/>
    </source>
</evidence>
<keyword evidence="8" id="KW-1185">Reference proteome</keyword>
<evidence type="ECO:0000313" key="8">
    <source>
        <dbReference type="Proteomes" id="UP000035553"/>
    </source>
</evidence>
<keyword evidence="2" id="KW-0645">Protease</keyword>
<keyword evidence="5" id="KW-0812">Transmembrane</keyword>
<feature type="domain" description="NlpC/P60" evidence="6">
    <location>
        <begin position="210"/>
        <end position="333"/>
    </location>
</feature>
<dbReference type="PANTHER" id="PTHR47053">
    <property type="entry name" value="MUREIN DD-ENDOPEPTIDASE MEPH-RELATED"/>
    <property type="match status" value="1"/>
</dbReference>
<dbReference type="OrthoDB" id="9813368at2"/>
<dbReference type="PANTHER" id="PTHR47053:SF5">
    <property type="entry name" value="BIFUNCTIONAL MURAMIDASE_DL-ENDOPEPTIDASE CWLT"/>
    <property type="match status" value="1"/>
</dbReference>
<dbReference type="InterPro" id="IPR023346">
    <property type="entry name" value="Lysozyme-like_dom_sf"/>
</dbReference>
<name>A0A0U1QMN7_9BACL</name>
<protein>
    <submittedName>
        <fullName evidence="7">Peptidase P60</fullName>
    </submittedName>
</protein>
<comment type="caution">
    <text evidence="7">The sequence shown here is derived from an EMBL/GenBank/DDBJ whole genome shotgun (WGS) entry which is preliminary data.</text>
</comment>
<dbReference type="Pfam" id="PF13702">
    <property type="entry name" value="Lysozyme_like"/>
    <property type="match status" value="1"/>
</dbReference>
<evidence type="ECO:0000256" key="4">
    <source>
        <dbReference type="ARBA" id="ARBA00022807"/>
    </source>
</evidence>
<dbReference type="InterPro" id="IPR051202">
    <property type="entry name" value="Peptidase_C40"/>
</dbReference>
<keyword evidence="4" id="KW-0788">Thiol protease</keyword>
<dbReference type="GO" id="GO:0008234">
    <property type="term" value="F:cysteine-type peptidase activity"/>
    <property type="evidence" value="ECO:0007669"/>
    <property type="project" value="UniProtKB-KW"/>
</dbReference>
<proteinExistence type="inferred from homology"/>
<dbReference type="EMBL" id="AFVQ02000134">
    <property type="protein sequence ID" value="KLI02053.1"/>
    <property type="molecule type" value="Genomic_DNA"/>
</dbReference>
<evidence type="ECO:0000259" key="6">
    <source>
        <dbReference type="PROSITE" id="PS51935"/>
    </source>
</evidence>
<keyword evidence="3" id="KW-0378">Hydrolase</keyword>
<keyword evidence="5" id="KW-0472">Membrane</keyword>
<evidence type="ECO:0000256" key="3">
    <source>
        <dbReference type="ARBA" id="ARBA00022801"/>
    </source>
</evidence>
<dbReference type="CDD" id="cd16891">
    <property type="entry name" value="CwlT-like"/>
    <property type="match status" value="1"/>
</dbReference>
<dbReference type="SUPFAM" id="SSF54001">
    <property type="entry name" value="Cysteine proteinases"/>
    <property type="match status" value="1"/>
</dbReference>
<dbReference type="STRING" id="1069536.SINU_10095"/>
<comment type="similarity">
    <text evidence="1">Belongs to the peptidase C40 family.</text>
</comment>
<evidence type="ECO:0000256" key="2">
    <source>
        <dbReference type="ARBA" id="ARBA00022670"/>
    </source>
</evidence>
<gene>
    <name evidence="7" type="ORF">SINU_10095</name>
</gene>
<evidence type="ECO:0000256" key="5">
    <source>
        <dbReference type="SAM" id="Phobius"/>
    </source>
</evidence>
<dbReference type="Gene3D" id="3.90.1720.10">
    <property type="entry name" value="endopeptidase domain like (from Nostoc punctiforme)"/>
    <property type="match status" value="1"/>
</dbReference>
<dbReference type="Gene3D" id="1.10.530.10">
    <property type="match status" value="1"/>
</dbReference>
<organism evidence="7 8">
    <name type="scientific">Sporolactobacillus inulinus CASD</name>
    <dbReference type="NCBI Taxonomy" id="1069536"/>
    <lineage>
        <taxon>Bacteria</taxon>
        <taxon>Bacillati</taxon>
        <taxon>Bacillota</taxon>
        <taxon>Bacilli</taxon>
        <taxon>Bacillales</taxon>
        <taxon>Sporolactobacillaceae</taxon>
        <taxon>Sporolactobacillus</taxon>
    </lineage>
</organism>
<dbReference type="InterPro" id="IPR000064">
    <property type="entry name" value="NLP_P60_dom"/>
</dbReference>
<keyword evidence="5" id="KW-1133">Transmembrane helix</keyword>
<dbReference type="PROSITE" id="PS51935">
    <property type="entry name" value="NLPC_P60"/>
    <property type="match status" value="1"/>
</dbReference>
<dbReference type="InterPro" id="IPR038765">
    <property type="entry name" value="Papain-like_cys_pep_sf"/>
</dbReference>
<dbReference type="Pfam" id="PF00877">
    <property type="entry name" value="NLPC_P60"/>
    <property type="match status" value="1"/>
</dbReference>
<dbReference type="Proteomes" id="UP000035553">
    <property type="component" value="Unassembled WGS sequence"/>
</dbReference>
<dbReference type="InterPro" id="IPR047194">
    <property type="entry name" value="CwlT-like_lysozyme"/>
</dbReference>
<feature type="transmembrane region" description="Helical" evidence="5">
    <location>
        <begin position="6"/>
        <end position="27"/>
    </location>
</feature>
<dbReference type="SUPFAM" id="SSF53955">
    <property type="entry name" value="Lysozyme-like"/>
    <property type="match status" value="1"/>
</dbReference>
<accession>A0A0U1QMN7</accession>
<evidence type="ECO:0000256" key="1">
    <source>
        <dbReference type="ARBA" id="ARBA00007074"/>
    </source>
</evidence>
<dbReference type="RefSeq" id="WP_010026243.1">
    <property type="nucleotide sequence ID" value="NZ_AFVQ02000134.1"/>
</dbReference>